<evidence type="ECO:0000256" key="1">
    <source>
        <dbReference type="SAM" id="MobiDB-lite"/>
    </source>
</evidence>
<gene>
    <name evidence="3" type="ORF">PXX05_01880</name>
</gene>
<feature type="compositionally biased region" description="Basic and acidic residues" evidence="1">
    <location>
        <begin position="531"/>
        <end position="542"/>
    </location>
</feature>
<protein>
    <recommendedName>
        <fullName evidence="5">Transmembrane protein</fullName>
    </recommendedName>
</protein>
<keyword evidence="2" id="KW-0472">Membrane</keyword>
<feature type="transmembrane region" description="Helical" evidence="2">
    <location>
        <begin position="168"/>
        <end position="187"/>
    </location>
</feature>
<dbReference type="Proteomes" id="UP001222087">
    <property type="component" value="Chromosome"/>
</dbReference>
<feature type="transmembrane region" description="Helical" evidence="2">
    <location>
        <begin position="272"/>
        <end position="293"/>
    </location>
</feature>
<dbReference type="EMBL" id="CP119078">
    <property type="protein sequence ID" value="WED43548.1"/>
    <property type="molecule type" value="Genomic_DNA"/>
</dbReference>
<feature type="transmembrane region" description="Helical" evidence="2">
    <location>
        <begin position="390"/>
        <end position="412"/>
    </location>
</feature>
<evidence type="ECO:0000256" key="2">
    <source>
        <dbReference type="SAM" id="Phobius"/>
    </source>
</evidence>
<proteinExistence type="predicted"/>
<keyword evidence="2" id="KW-1133">Transmembrane helix</keyword>
<accession>A0ABY8ASB2</accession>
<name>A0ABY8ASB2_9GAMM</name>
<dbReference type="RefSeq" id="WP_275089357.1">
    <property type="nucleotide sequence ID" value="NZ_CP119078.1"/>
</dbReference>
<feature type="transmembrane region" description="Helical" evidence="2">
    <location>
        <begin position="90"/>
        <end position="113"/>
    </location>
</feature>
<keyword evidence="4" id="KW-1185">Reference proteome</keyword>
<feature type="transmembrane region" description="Helical" evidence="2">
    <location>
        <begin position="503"/>
        <end position="520"/>
    </location>
</feature>
<feature type="region of interest" description="Disordered" evidence="1">
    <location>
        <begin position="531"/>
        <end position="550"/>
    </location>
</feature>
<evidence type="ECO:0000313" key="4">
    <source>
        <dbReference type="Proteomes" id="UP001222087"/>
    </source>
</evidence>
<organism evidence="3 4">
    <name type="scientific">Legionella cardiaca</name>
    <dbReference type="NCBI Taxonomy" id="1071983"/>
    <lineage>
        <taxon>Bacteria</taxon>
        <taxon>Pseudomonadati</taxon>
        <taxon>Pseudomonadota</taxon>
        <taxon>Gammaproteobacteria</taxon>
        <taxon>Legionellales</taxon>
        <taxon>Legionellaceae</taxon>
        <taxon>Legionella</taxon>
    </lineage>
</organism>
<keyword evidence="2" id="KW-0812">Transmembrane</keyword>
<evidence type="ECO:0000313" key="3">
    <source>
        <dbReference type="EMBL" id="WED43548.1"/>
    </source>
</evidence>
<feature type="transmembrane region" description="Helical" evidence="2">
    <location>
        <begin position="243"/>
        <end position="266"/>
    </location>
</feature>
<sequence length="550" mass="61761">MKKKIEDVINNNDEIPIPKSITKKKPSRNNLPLKRSASQHVKFARKMHEIGCIYALYGILDAEISTYGSMRYFFDVLFAGQSSSQLIHNWLLTPTGVAVALIESTVFVSLSLLNSTKDDDTKSAFRQTVSSFWPYCRSAISELKKTNRGVGNTLKIATFFSAQNLNHLVMPLGLTFGAVSVLNRIWYQQMHNRRKEMKKRLTTLLQEISELNPTSFGDNDQCLNLEIYYNQIEDQSLVEQKSAYLSAAYTGLAEGLAFYVGILTFVSVTSSAFIPMVTCCVAFAMISIATRIYEEYEHQRSLAVDRLLIQLRLKQKEIETLDIVAGNMDINNQYEYIFGEIIELSKQLDAKAISSFNKTLKGLKEGLRLYAFVNKIILGATVFFSTVPAALLIGSIVAGILILLATTIKSVLKQSKPVEQPLNYVVPAFSDYPQEHVSQLVDRLIQVHVSASIEKPSSFRAWFEVTWSFFSGLDKGRKSIGYLLMLALIEMSLHDNYQDSPTVINVSIAVGMVSSLIFALRAHTLNFGTHSEKEEMETREPSKSQVLMPL</sequence>
<reference evidence="3 4" key="1">
    <citation type="submission" date="2023-02" db="EMBL/GenBank/DDBJ databases">
        <title>Genome Sequence of L. cardiaca H63T.</title>
        <authorList>
            <person name="Lopez A.E."/>
            <person name="Cianciotto N.P."/>
        </authorList>
    </citation>
    <scope>NUCLEOTIDE SEQUENCE [LARGE SCALE GENOMIC DNA]</scope>
    <source>
        <strain evidence="3 4">H63</strain>
    </source>
</reference>
<evidence type="ECO:0008006" key="5">
    <source>
        <dbReference type="Google" id="ProtNLM"/>
    </source>
</evidence>